<feature type="region of interest" description="Disordered" evidence="9">
    <location>
        <begin position="1"/>
        <end position="114"/>
    </location>
</feature>
<dbReference type="InterPro" id="IPR012337">
    <property type="entry name" value="RNaseH-like_sf"/>
</dbReference>
<keyword evidence="6 8" id="KW-0238">DNA-binding</keyword>
<keyword evidence="5 8" id="KW-0239">DNA-directed DNA polymerase</keyword>
<feature type="compositionally biased region" description="Polar residues" evidence="9">
    <location>
        <begin position="69"/>
        <end position="79"/>
    </location>
</feature>
<dbReference type="InterPro" id="IPR006172">
    <property type="entry name" value="DNA-dir_DNA_pol_B"/>
</dbReference>
<keyword evidence="2 8" id="KW-0808">Transferase</keyword>
<dbReference type="PANTHER" id="PTHR10322:SF20">
    <property type="entry name" value="DNA POLYMERASE 1"/>
    <property type="match status" value="1"/>
</dbReference>
<dbReference type="PANTHER" id="PTHR10322">
    <property type="entry name" value="DNA POLYMERASE CATALYTIC SUBUNIT"/>
    <property type="match status" value="1"/>
</dbReference>
<dbReference type="GO" id="GO:0003677">
    <property type="term" value="F:DNA binding"/>
    <property type="evidence" value="ECO:0007669"/>
    <property type="project" value="UniProtKB-KW"/>
</dbReference>
<proteinExistence type="inferred from homology"/>
<evidence type="ECO:0000256" key="9">
    <source>
        <dbReference type="SAM" id="MobiDB-lite"/>
    </source>
</evidence>
<sequence>MALRNDGSPQAGGQGRANEGRSSAASAKSEGKGGGNDRAPAKQPQSQKQPEPATGKRAARSILDFMSEPSAQEPPQTAQRPKAERIDKQEASEVPTKVQQEPEEPPRSEPEVKEVRLPETYAWYASSNDYLVEAQQGQRVPGQWWLFQEETYAAQASGYLLEVRYDGDLGKAVAFIYDPSTSKVVKWVDRTGHKPYFLTNMELGEDGRPPIDLTKYKSFSNLAVVTKRDPITNRDVKLTKIITNDPLAVKTLRAVLTEKGYRVWEADIKYFLNYIYDSQLIPGMPYDVSDSWRQKEWKRSEELEKLIKESFTEDLRDMALDWQYIFEEPSPKVPKVAFDIEVVAPGEGRFPEPKEADMPVMSVSIVDDKGNKSVLLLARPASRFSGRQKLEGEVELFDSERAMLLELLRRLSRYAVVFTFNGDNFDVPYIYNRLVNLGVRPEDIPIVFLQDYVTFKGRLHVDLHRVFDIKALQSYAFGNKYREKSLEAVSEALLGQTKREISTFLNDVSLDELAAYNLQDSVLTMGLVIFNNELTWNLLVLLMRISKSGLEEVSRSQVSAWIKSTLYWEHRRRGLLIPSREDIERMIGKQAPRSAAIIKDKKYRGAIVLQPPQGVFFNVIVLDFASLYPSVIRNWNLSYETVDNPYCQKYVEAPEVGHRICMDRRGISSQLVGLLRDFRVKVYKKKAKSKDLSEEERIWYETVQAAMKVYINASYGVFGNEAFALYSLPVAESVTAIGRATLLETLRRASELNLHILYGDTDSLFVWDPPKDALNEIIKYVQEKLGMDLDIDKTFRLVLFSGLKKNYVGFDGDSYIIKGMVAKKSNTPEFIKFETADVMKILSGLQRPEDLEKTLDLLREKVQEIYTKLRRREYTLDQLAISVMMSKDPMEYKKNTPQHVKAALLLINEGVPVTRGDIISFVKTKDKVGVKPVRLARLADVDTTKYLEYVRSAFEQFLLAFGVRWDEMTGVKKLL</sequence>
<dbReference type="HOGENOM" id="CLU_000203_6_0_2"/>
<dbReference type="EMBL" id="CP001742">
    <property type="protein sequence ID" value="ADL18538.1"/>
    <property type="molecule type" value="Genomic_DNA"/>
</dbReference>
<evidence type="ECO:0000256" key="8">
    <source>
        <dbReference type="RuleBase" id="RU000442"/>
    </source>
</evidence>
<name>D9PZQ0_ACIS3</name>
<evidence type="ECO:0000256" key="7">
    <source>
        <dbReference type="ARBA" id="ARBA00049244"/>
    </source>
</evidence>
<dbReference type="InterPro" id="IPR006133">
    <property type="entry name" value="DNA-dir_DNA_pol_B_exonuc"/>
</dbReference>
<reference evidence="12 13" key="1">
    <citation type="journal article" date="2010" name="Appl. Environ. Microbiol.">
        <title>The genome sequence of the crenarchaeon Acidilobus saccharovorans supports a new order, Acidilobales, and suggests an important ecological role in terrestrial acidic hot springs.</title>
        <authorList>
            <person name="Mardanov A.V."/>
            <person name="Svetlitchnyi V.A."/>
            <person name="Beletsky A.V."/>
            <person name="Prokofeva M.I."/>
            <person name="Bonch-Osmolovskaya E.A."/>
            <person name="Ravin N.V."/>
            <person name="Skryabin K.G."/>
        </authorList>
    </citation>
    <scope>NUCLEOTIDE SEQUENCE [LARGE SCALE GENOMIC DNA]</scope>
    <source>
        <strain evidence="13">DSM 16705 / JCM 18335 / VKM B-2471 / 345-15</strain>
    </source>
</reference>
<dbReference type="InterPro" id="IPR050240">
    <property type="entry name" value="DNA_pol_type-B"/>
</dbReference>
<dbReference type="GO" id="GO:0003887">
    <property type="term" value="F:DNA-directed DNA polymerase activity"/>
    <property type="evidence" value="ECO:0007669"/>
    <property type="project" value="UniProtKB-KW"/>
</dbReference>
<dbReference type="Pfam" id="PF00136">
    <property type="entry name" value="DNA_pol_B"/>
    <property type="match status" value="1"/>
</dbReference>
<dbReference type="Gene3D" id="3.90.1600.10">
    <property type="entry name" value="Palm domain of DNA polymerase"/>
    <property type="match status" value="1"/>
</dbReference>
<dbReference type="Gene3D" id="1.10.287.690">
    <property type="entry name" value="Helix hairpin bin"/>
    <property type="match status" value="1"/>
</dbReference>
<dbReference type="InterPro" id="IPR036397">
    <property type="entry name" value="RNaseH_sf"/>
</dbReference>
<comment type="catalytic activity">
    <reaction evidence="7 8">
        <text>DNA(n) + a 2'-deoxyribonucleoside 5'-triphosphate = DNA(n+1) + diphosphate</text>
        <dbReference type="Rhea" id="RHEA:22508"/>
        <dbReference type="Rhea" id="RHEA-COMP:17339"/>
        <dbReference type="Rhea" id="RHEA-COMP:17340"/>
        <dbReference type="ChEBI" id="CHEBI:33019"/>
        <dbReference type="ChEBI" id="CHEBI:61560"/>
        <dbReference type="ChEBI" id="CHEBI:173112"/>
        <dbReference type="EC" id="2.7.7.7"/>
    </reaction>
</comment>
<dbReference type="PRINTS" id="PR00106">
    <property type="entry name" value="DNAPOLB"/>
</dbReference>
<dbReference type="EC" id="2.7.7.7" evidence="8"/>
<dbReference type="InterPro" id="IPR006134">
    <property type="entry name" value="DNA-dir_DNA_pol_B_multi_dom"/>
</dbReference>
<evidence type="ECO:0000256" key="4">
    <source>
        <dbReference type="ARBA" id="ARBA00022705"/>
    </source>
</evidence>
<evidence type="ECO:0000259" key="11">
    <source>
        <dbReference type="Pfam" id="PF03104"/>
    </source>
</evidence>
<dbReference type="InterPro" id="IPR017964">
    <property type="entry name" value="DNA-dir_DNA_pol_B_CS"/>
</dbReference>
<dbReference type="Proteomes" id="UP000000346">
    <property type="component" value="Chromosome"/>
</dbReference>
<dbReference type="RefSeq" id="WP_013266050.1">
    <property type="nucleotide sequence ID" value="NC_014374.1"/>
</dbReference>
<evidence type="ECO:0000256" key="5">
    <source>
        <dbReference type="ARBA" id="ARBA00022932"/>
    </source>
</evidence>
<evidence type="ECO:0000313" key="12">
    <source>
        <dbReference type="EMBL" id="ADL18538.1"/>
    </source>
</evidence>
<dbReference type="SMART" id="SM00486">
    <property type="entry name" value="POLBc"/>
    <property type="match status" value="1"/>
</dbReference>
<evidence type="ECO:0000256" key="1">
    <source>
        <dbReference type="ARBA" id="ARBA00005755"/>
    </source>
</evidence>
<dbReference type="InterPro" id="IPR042087">
    <property type="entry name" value="DNA_pol_B_thumb"/>
</dbReference>
<feature type="domain" description="DNA-directed DNA polymerase family B exonuclease" evidence="11">
    <location>
        <begin position="261"/>
        <end position="468"/>
    </location>
</feature>
<dbReference type="PROSITE" id="PS00116">
    <property type="entry name" value="DNA_POLYMERASE_B"/>
    <property type="match status" value="1"/>
</dbReference>
<evidence type="ECO:0000256" key="6">
    <source>
        <dbReference type="ARBA" id="ARBA00023125"/>
    </source>
</evidence>
<dbReference type="NCBIfam" id="NF004417">
    <property type="entry name" value="PRK05761.1-3"/>
    <property type="match status" value="1"/>
</dbReference>
<dbReference type="InterPro" id="IPR023211">
    <property type="entry name" value="DNA_pol_palm_dom_sf"/>
</dbReference>
<dbReference type="OrthoDB" id="323192at2157"/>
<evidence type="ECO:0000313" key="13">
    <source>
        <dbReference type="Proteomes" id="UP000000346"/>
    </source>
</evidence>
<dbReference type="KEGG" id="asc:ASAC_0130"/>
<dbReference type="Gene3D" id="3.30.342.10">
    <property type="entry name" value="DNA Polymerase, chain B, domain 1"/>
    <property type="match status" value="1"/>
</dbReference>
<keyword evidence="3 8" id="KW-0548">Nucleotidyltransferase</keyword>
<protein>
    <recommendedName>
        <fullName evidence="8">DNA polymerase</fullName>
        <ecNumber evidence="8">2.7.7.7</ecNumber>
    </recommendedName>
</protein>
<feature type="compositionally biased region" description="Basic and acidic residues" evidence="9">
    <location>
        <begin position="81"/>
        <end position="91"/>
    </location>
</feature>
<dbReference type="STRING" id="666510.ASAC_0130"/>
<dbReference type="eggNOG" id="arCOG15272">
    <property type="taxonomic scope" value="Archaea"/>
</dbReference>
<dbReference type="FunFam" id="1.10.287.690:FF:000011">
    <property type="entry name" value="DNA polymerase"/>
    <property type="match status" value="1"/>
</dbReference>
<evidence type="ECO:0000256" key="3">
    <source>
        <dbReference type="ARBA" id="ARBA00022695"/>
    </source>
</evidence>
<feature type="compositionally biased region" description="Low complexity" evidence="9">
    <location>
        <begin position="41"/>
        <end position="53"/>
    </location>
</feature>
<accession>D9PZQ0</accession>
<dbReference type="FunCoup" id="D9PZQ0">
    <property type="interactions" value="122"/>
</dbReference>
<dbReference type="InterPro" id="IPR043502">
    <property type="entry name" value="DNA/RNA_pol_sf"/>
</dbReference>
<organism evidence="12 13">
    <name type="scientific">Acidilobus saccharovorans (strain DSM 16705 / JCM 18335 / VKM B-2471 / 345-15)</name>
    <dbReference type="NCBI Taxonomy" id="666510"/>
    <lineage>
        <taxon>Archaea</taxon>
        <taxon>Thermoproteota</taxon>
        <taxon>Thermoprotei</taxon>
        <taxon>Acidilobales</taxon>
        <taxon>Acidilobaceae</taxon>
        <taxon>Acidilobus</taxon>
    </lineage>
</organism>
<dbReference type="AlphaFoldDB" id="D9PZQ0"/>
<keyword evidence="4 8" id="KW-0235">DNA replication</keyword>
<comment type="similarity">
    <text evidence="1 8">Belongs to the DNA polymerase type-B family.</text>
</comment>
<gene>
    <name evidence="12" type="ordered locus">ASAC_0130</name>
</gene>
<dbReference type="GO" id="GO:0006261">
    <property type="term" value="P:DNA-templated DNA replication"/>
    <property type="evidence" value="ECO:0007669"/>
    <property type="project" value="TreeGrafter"/>
</dbReference>
<dbReference type="NCBIfam" id="NF004419">
    <property type="entry name" value="PRK05761.1-5"/>
    <property type="match status" value="1"/>
</dbReference>
<feature type="domain" description="DNA-directed DNA polymerase family B multifunctional" evidence="10">
    <location>
        <begin position="560"/>
        <end position="932"/>
    </location>
</feature>
<dbReference type="GO" id="GO:0000166">
    <property type="term" value="F:nucleotide binding"/>
    <property type="evidence" value="ECO:0007669"/>
    <property type="project" value="InterPro"/>
</dbReference>
<dbReference type="InParanoid" id="D9PZQ0"/>
<dbReference type="SUPFAM" id="SSF53098">
    <property type="entry name" value="Ribonuclease H-like"/>
    <property type="match status" value="1"/>
</dbReference>
<dbReference type="Gene3D" id="1.10.132.60">
    <property type="entry name" value="DNA polymerase family B, C-terminal domain"/>
    <property type="match status" value="1"/>
</dbReference>
<evidence type="ECO:0000256" key="2">
    <source>
        <dbReference type="ARBA" id="ARBA00022679"/>
    </source>
</evidence>
<dbReference type="Pfam" id="PF03104">
    <property type="entry name" value="DNA_pol_B_exo1"/>
    <property type="match status" value="1"/>
</dbReference>
<dbReference type="SUPFAM" id="SSF56672">
    <property type="entry name" value="DNA/RNA polymerases"/>
    <property type="match status" value="1"/>
</dbReference>
<dbReference type="GeneID" id="9498344"/>
<keyword evidence="13" id="KW-1185">Reference proteome</keyword>
<dbReference type="Gene3D" id="3.30.420.10">
    <property type="entry name" value="Ribonuclease H-like superfamily/Ribonuclease H"/>
    <property type="match status" value="1"/>
</dbReference>
<evidence type="ECO:0000259" key="10">
    <source>
        <dbReference type="Pfam" id="PF00136"/>
    </source>
</evidence>
<feature type="compositionally biased region" description="Basic and acidic residues" evidence="9">
    <location>
        <begin position="104"/>
        <end position="114"/>
    </location>
</feature>